<organism evidence="9 10">
    <name type="scientific">Carlito syrichta</name>
    <name type="common">Philippine tarsier</name>
    <name type="synonym">Tarsius syrichta</name>
    <dbReference type="NCBI Taxonomy" id="1868482"/>
    <lineage>
        <taxon>Eukaryota</taxon>
        <taxon>Metazoa</taxon>
        <taxon>Chordata</taxon>
        <taxon>Craniata</taxon>
        <taxon>Vertebrata</taxon>
        <taxon>Euteleostomi</taxon>
        <taxon>Mammalia</taxon>
        <taxon>Eutheria</taxon>
        <taxon>Euarchontoglires</taxon>
        <taxon>Primates</taxon>
        <taxon>Haplorrhini</taxon>
        <taxon>Tarsiiformes</taxon>
        <taxon>Tarsiidae</taxon>
        <taxon>Carlito</taxon>
    </lineage>
</organism>
<evidence type="ECO:0000256" key="2">
    <source>
        <dbReference type="ARBA" id="ARBA00023180"/>
    </source>
</evidence>
<evidence type="ECO:0000256" key="5">
    <source>
        <dbReference type="SAM" id="MobiDB-lite"/>
    </source>
</evidence>
<dbReference type="RefSeq" id="XP_008057289.1">
    <property type="nucleotide sequence ID" value="XM_008059098.1"/>
</dbReference>
<dbReference type="CDD" id="cd05774">
    <property type="entry name" value="IgV_CEACAM_D1"/>
    <property type="match status" value="1"/>
</dbReference>
<dbReference type="GO" id="GO:0007165">
    <property type="term" value="P:signal transduction"/>
    <property type="evidence" value="ECO:0007669"/>
    <property type="project" value="TreeGrafter"/>
</dbReference>
<dbReference type="Pfam" id="PF07686">
    <property type="entry name" value="V-set"/>
    <property type="match status" value="1"/>
</dbReference>
<keyword evidence="9" id="KW-1185">Reference proteome</keyword>
<keyword evidence="6" id="KW-0472">Membrane</keyword>
<evidence type="ECO:0000259" key="8">
    <source>
        <dbReference type="PROSITE" id="PS50835"/>
    </source>
</evidence>
<dbReference type="PANTHER" id="PTHR44427">
    <property type="entry name" value="CARCINOEMBRYONIC ANTIGEN-RELATED CELL ADHESION MOLECULE 19"/>
    <property type="match status" value="1"/>
</dbReference>
<dbReference type="GO" id="GO:0005886">
    <property type="term" value="C:plasma membrane"/>
    <property type="evidence" value="ECO:0007669"/>
    <property type="project" value="TreeGrafter"/>
</dbReference>
<keyword evidence="3" id="KW-0393">Immunoglobulin domain</keyword>
<dbReference type="GO" id="GO:0009986">
    <property type="term" value="C:cell surface"/>
    <property type="evidence" value="ECO:0007669"/>
    <property type="project" value="TreeGrafter"/>
</dbReference>
<dbReference type="STRING" id="1868482.ENSTSYP00000031040"/>
<evidence type="ECO:0000256" key="1">
    <source>
        <dbReference type="ARBA" id="ARBA00022729"/>
    </source>
</evidence>
<dbReference type="AlphaFoldDB" id="A0A1U7TB52"/>
<evidence type="ECO:0000313" key="9">
    <source>
        <dbReference type="Proteomes" id="UP000189704"/>
    </source>
</evidence>
<dbReference type="GeneID" id="103261483"/>
<evidence type="ECO:0000256" key="4">
    <source>
        <dbReference type="ARBA" id="ARBA00038222"/>
    </source>
</evidence>
<dbReference type="OrthoDB" id="6353782at2759"/>
<keyword evidence="6" id="KW-1133">Transmembrane helix</keyword>
<dbReference type="InterPro" id="IPR013783">
    <property type="entry name" value="Ig-like_fold"/>
</dbReference>
<evidence type="ECO:0000256" key="3">
    <source>
        <dbReference type="ARBA" id="ARBA00023319"/>
    </source>
</evidence>
<reference evidence="10" key="1">
    <citation type="submission" date="2025-08" db="UniProtKB">
        <authorList>
            <consortium name="RefSeq"/>
        </authorList>
    </citation>
    <scope>IDENTIFICATION</scope>
</reference>
<dbReference type="InterPro" id="IPR007110">
    <property type="entry name" value="Ig-like_dom"/>
</dbReference>
<accession>A0A1U7TB52</accession>
<dbReference type="PANTHER" id="PTHR44427:SF8">
    <property type="entry name" value="CARCINOEMBRYONIC ANTIGEN-RELATED CELL ADHESION MOLECULE 4"/>
    <property type="match status" value="1"/>
</dbReference>
<keyword evidence="1 7" id="KW-0732">Signal</keyword>
<evidence type="ECO:0000256" key="6">
    <source>
        <dbReference type="SAM" id="Phobius"/>
    </source>
</evidence>
<comment type="similarity">
    <text evidence="4">Belongs to the immunoglobulin superfamily. CEA family.</text>
</comment>
<dbReference type="GO" id="GO:0002682">
    <property type="term" value="P:regulation of immune system process"/>
    <property type="evidence" value="ECO:0007669"/>
    <property type="project" value="TreeGrafter"/>
</dbReference>
<gene>
    <name evidence="10" type="primary">LOC103261483</name>
</gene>
<dbReference type="InterPro" id="IPR036179">
    <property type="entry name" value="Ig-like_dom_sf"/>
</dbReference>
<feature type="transmembrane region" description="Helical" evidence="6">
    <location>
        <begin position="148"/>
        <end position="177"/>
    </location>
</feature>
<dbReference type="InterPro" id="IPR050831">
    <property type="entry name" value="CEA_cell_adhesion"/>
</dbReference>
<feature type="chain" id="PRO_5010562026" evidence="7">
    <location>
        <begin position="35"/>
        <end position="245"/>
    </location>
</feature>
<feature type="domain" description="Ig-like" evidence="8">
    <location>
        <begin position="31"/>
        <end position="135"/>
    </location>
</feature>
<sequence>MEPPSAPPHKDCVSCQGLLLTVLLLTSWNLPTTAQLAVESVPSTVAEGKDVLLLVCNISGNIQAYHWYKGEQVEGSLLIAVYITDTQVNLPGPAYSGRETIYANGSLLFQNVTQRDTGYYTVEIISTNYDTDQVSGQFRVYSQKIASVLPVGAVAGIVTGVLLGVALMAAVVCFLFLTRTGRTSVQNDLREQRPPVSTPGRAPSNSSTSLASLPGPRTAVPIYEELLNPDANIYCQIDHRGDAAS</sequence>
<protein>
    <submittedName>
        <fullName evidence="10">Carcinoembryonic antigen-related cell adhesion molecule 4</fullName>
    </submittedName>
</protein>
<proteinExistence type="inferred from homology"/>
<dbReference type="PROSITE" id="PS50835">
    <property type="entry name" value="IG_LIKE"/>
    <property type="match status" value="1"/>
</dbReference>
<name>A0A1U7TB52_CARSF</name>
<dbReference type="KEGG" id="csyr:103261483"/>
<evidence type="ECO:0000313" key="10">
    <source>
        <dbReference type="RefSeq" id="XP_008057289.1"/>
    </source>
</evidence>
<dbReference type="Gene3D" id="2.60.40.10">
    <property type="entry name" value="Immunoglobulins"/>
    <property type="match status" value="1"/>
</dbReference>
<dbReference type="InterPro" id="IPR013106">
    <property type="entry name" value="Ig_V-set"/>
</dbReference>
<evidence type="ECO:0000256" key="7">
    <source>
        <dbReference type="SAM" id="SignalP"/>
    </source>
</evidence>
<dbReference type="FunFam" id="2.60.40.10:FF:000340">
    <property type="entry name" value="Carcinoembryonic antigen-related cell adhesion molecule 1"/>
    <property type="match status" value="1"/>
</dbReference>
<feature type="region of interest" description="Disordered" evidence="5">
    <location>
        <begin position="186"/>
        <end position="216"/>
    </location>
</feature>
<dbReference type="GO" id="GO:1990782">
    <property type="term" value="F:protein tyrosine kinase binding"/>
    <property type="evidence" value="ECO:0007669"/>
    <property type="project" value="TreeGrafter"/>
</dbReference>
<dbReference type="Proteomes" id="UP000189704">
    <property type="component" value="Unplaced"/>
</dbReference>
<keyword evidence="2" id="KW-0325">Glycoprotein</keyword>
<keyword evidence="6" id="KW-0812">Transmembrane</keyword>
<dbReference type="SUPFAM" id="SSF48726">
    <property type="entry name" value="Immunoglobulin"/>
    <property type="match status" value="1"/>
</dbReference>
<feature type="signal peptide" evidence="7">
    <location>
        <begin position="1"/>
        <end position="34"/>
    </location>
</feature>